<dbReference type="NCBIfam" id="NF008296">
    <property type="entry name" value="PRK11083.1"/>
    <property type="match status" value="1"/>
</dbReference>
<evidence type="ECO:0000256" key="1">
    <source>
        <dbReference type="ARBA" id="ARBA00023125"/>
    </source>
</evidence>
<dbReference type="InterPro" id="IPR001789">
    <property type="entry name" value="Sig_transdc_resp-reg_receiver"/>
</dbReference>
<evidence type="ECO:0000256" key="2">
    <source>
        <dbReference type="PROSITE-ProRule" id="PRU00169"/>
    </source>
</evidence>
<keyword evidence="1 3" id="KW-0238">DNA-binding</keyword>
<dbReference type="Pfam" id="PF00072">
    <property type="entry name" value="Response_reg"/>
    <property type="match status" value="1"/>
</dbReference>
<dbReference type="Gene3D" id="3.40.50.2300">
    <property type="match status" value="1"/>
</dbReference>
<organism evidence="7 8">
    <name type="scientific">Allofranklinella schreckenbergeri</name>
    <dbReference type="NCBI Taxonomy" id="1076744"/>
    <lineage>
        <taxon>Bacteria</taxon>
        <taxon>Pseudomonadati</taxon>
        <taxon>Pseudomonadota</taxon>
        <taxon>Betaproteobacteria</taxon>
        <taxon>Burkholderiales</taxon>
        <taxon>Comamonadaceae</taxon>
        <taxon>Allofranklinella</taxon>
    </lineage>
</organism>
<dbReference type="InterPro" id="IPR036388">
    <property type="entry name" value="WH-like_DNA-bd_sf"/>
</dbReference>
<reference evidence="7 8" key="1">
    <citation type="submission" date="2018-10" db="EMBL/GenBank/DDBJ databases">
        <title>Comamonadaceae CDC group NO-1 genome sequencing and assembly.</title>
        <authorList>
            <person name="Bernier A.-M."/>
            <person name="Bernard K."/>
        </authorList>
    </citation>
    <scope>NUCLEOTIDE SEQUENCE [LARGE SCALE GENOMIC DNA]</scope>
    <source>
        <strain evidence="7 8">NML161473</strain>
    </source>
</reference>
<name>A0A3M6PWP4_9BURK</name>
<protein>
    <submittedName>
        <fullName evidence="7">Two-component system response regulator CreB</fullName>
    </submittedName>
</protein>
<dbReference type="SMART" id="SM00448">
    <property type="entry name" value="REC"/>
    <property type="match status" value="1"/>
</dbReference>
<dbReference type="GO" id="GO:0000976">
    <property type="term" value="F:transcription cis-regulatory region binding"/>
    <property type="evidence" value="ECO:0007669"/>
    <property type="project" value="TreeGrafter"/>
</dbReference>
<dbReference type="InterPro" id="IPR001867">
    <property type="entry name" value="OmpR/PhoB-type_DNA-bd"/>
</dbReference>
<evidence type="ECO:0000259" key="5">
    <source>
        <dbReference type="PROSITE" id="PS50110"/>
    </source>
</evidence>
<feature type="DNA-binding region" description="OmpR/PhoB-type" evidence="3">
    <location>
        <begin position="146"/>
        <end position="251"/>
    </location>
</feature>
<dbReference type="RefSeq" id="WP_122254645.1">
    <property type="nucleotide sequence ID" value="NZ_RDQL01000025.1"/>
</dbReference>
<proteinExistence type="predicted"/>
<feature type="domain" description="OmpR/PhoB-type" evidence="6">
    <location>
        <begin position="146"/>
        <end position="251"/>
    </location>
</feature>
<dbReference type="CDD" id="cd17574">
    <property type="entry name" value="REC_OmpR"/>
    <property type="match status" value="1"/>
</dbReference>
<feature type="domain" description="Response regulatory" evidence="5">
    <location>
        <begin position="4"/>
        <end position="121"/>
    </location>
</feature>
<dbReference type="AlphaFoldDB" id="A0A3M6PWP4"/>
<dbReference type="PROSITE" id="PS50110">
    <property type="entry name" value="RESPONSE_REGULATORY"/>
    <property type="match status" value="1"/>
</dbReference>
<keyword evidence="8" id="KW-1185">Reference proteome</keyword>
<dbReference type="InterPro" id="IPR039420">
    <property type="entry name" value="WalR-like"/>
</dbReference>
<dbReference type="GO" id="GO:0006355">
    <property type="term" value="P:regulation of DNA-templated transcription"/>
    <property type="evidence" value="ECO:0007669"/>
    <property type="project" value="InterPro"/>
</dbReference>
<dbReference type="InterPro" id="IPR011006">
    <property type="entry name" value="CheY-like_superfamily"/>
</dbReference>
<sequence>MSERILIVEDEPAIAQTLAYALQTEGFATHWESLGSAALHALQLEAGAPPFALAIVDVGLPDISGFDLCRSIRQRSELPVLFLTARSDEVDRIVGLEIGADDYVTKPFSPREVASRVRAILRRTQSRPPAWPAAPATPALHRPAATPTPNHPGGAPNLPFAHDAAGLRIAYFGQWLSLTRYEYRLLAALLARPGRVYSRAQLMELAWSDAEDSLERTVDAHIKTLRAKLRAIAPEHDAIETHRGLGYSVRASAPTPVPAPPAHPIF</sequence>
<dbReference type="PANTHER" id="PTHR48111">
    <property type="entry name" value="REGULATOR OF RPOS"/>
    <property type="match status" value="1"/>
</dbReference>
<feature type="region of interest" description="Disordered" evidence="4">
    <location>
        <begin position="126"/>
        <end position="151"/>
    </location>
</feature>
<evidence type="ECO:0000256" key="3">
    <source>
        <dbReference type="PROSITE-ProRule" id="PRU01091"/>
    </source>
</evidence>
<dbReference type="InterPro" id="IPR016032">
    <property type="entry name" value="Sig_transdc_resp-reg_C-effctor"/>
</dbReference>
<gene>
    <name evidence="7" type="primary">creB</name>
    <name evidence="7" type="ORF">EBQ25_11825</name>
</gene>
<dbReference type="Gene3D" id="6.10.250.690">
    <property type="match status" value="1"/>
</dbReference>
<keyword evidence="2" id="KW-0597">Phosphoprotein</keyword>
<evidence type="ECO:0000259" key="6">
    <source>
        <dbReference type="PROSITE" id="PS51755"/>
    </source>
</evidence>
<dbReference type="SMART" id="SM00862">
    <property type="entry name" value="Trans_reg_C"/>
    <property type="match status" value="1"/>
</dbReference>
<dbReference type="GO" id="GO:0000156">
    <property type="term" value="F:phosphorelay response regulator activity"/>
    <property type="evidence" value="ECO:0007669"/>
    <property type="project" value="TreeGrafter"/>
</dbReference>
<dbReference type="GO" id="GO:0032993">
    <property type="term" value="C:protein-DNA complex"/>
    <property type="evidence" value="ECO:0007669"/>
    <property type="project" value="TreeGrafter"/>
</dbReference>
<accession>A0A3M6PWP4</accession>
<dbReference type="Gene3D" id="1.10.10.10">
    <property type="entry name" value="Winged helix-like DNA-binding domain superfamily/Winged helix DNA-binding domain"/>
    <property type="match status" value="1"/>
</dbReference>
<dbReference type="PANTHER" id="PTHR48111:SF6">
    <property type="entry name" value="TRANSCRIPTIONAL REGULATORY PROTEIN CREB"/>
    <property type="match status" value="1"/>
</dbReference>
<dbReference type="CDD" id="cd00383">
    <property type="entry name" value="trans_reg_C"/>
    <property type="match status" value="1"/>
</dbReference>
<comment type="caution">
    <text evidence="7">The sequence shown here is derived from an EMBL/GenBank/DDBJ whole genome shotgun (WGS) entry which is preliminary data.</text>
</comment>
<dbReference type="Pfam" id="PF00486">
    <property type="entry name" value="Trans_reg_C"/>
    <property type="match status" value="1"/>
</dbReference>
<evidence type="ECO:0000256" key="4">
    <source>
        <dbReference type="SAM" id="MobiDB-lite"/>
    </source>
</evidence>
<dbReference type="PROSITE" id="PS51755">
    <property type="entry name" value="OMPR_PHOB"/>
    <property type="match status" value="1"/>
</dbReference>
<dbReference type="EMBL" id="RDQL01000025">
    <property type="protein sequence ID" value="RMW95503.1"/>
    <property type="molecule type" value="Genomic_DNA"/>
</dbReference>
<evidence type="ECO:0000313" key="7">
    <source>
        <dbReference type="EMBL" id="RMW95503.1"/>
    </source>
</evidence>
<feature type="modified residue" description="4-aspartylphosphate" evidence="2">
    <location>
        <position position="57"/>
    </location>
</feature>
<evidence type="ECO:0000313" key="8">
    <source>
        <dbReference type="Proteomes" id="UP000267035"/>
    </source>
</evidence>
<dbReference type="Proteomes" id="UP000267035">
    <property type="component" value="Unassembled WGS sequence"/>
</dbReference>
<dbReference type="SUPFAM" id="SSF46894">
    <property type="entry name" value="C-terminal effector domain of the bipartite response regulators"/>
    <property type="match status" value="1"/>
</dbReference>
<dbReference type="GO" id="GO:0005829">
    <property type="term" value="C:cytosol"/>
    <property type="evidence" value="ECO:0007669"/>
    <property type="project" value="TreeGrafter"/>
</dbReference>
<dbReference type="SUPFAM" id="SSF52172">
    <property type="entry name" value="CheY-like"/>
    <property type="match status" value="1"/>
</dbReference>